<reference evidence="3 4" key="1">
    <citation type="submission" date="2008-05" db="EMBL/GenBank/DDBJ databases">
        <title>Complete sequence of chromosome of Geobacter lovleyi SZ.</title>
        <authorList>
            <consortium name="US DOE Joint Genome Institute"/>
            <person name="Lucas S."/>
            <person name="Copeland A."/>
            <person name="Lapidus A."/>
            <person name="Glavina del Rio T."/>
            <person name="Dalin E."/>
            <person name="Tice H."/>
            <person name="Bruce D."/>
            <person name="Goodwin L."/>
            <person name="Pitluck S."/>
            <person name="Chertkov O."/>
            <person name="Meincke L."/>
            <person name="Brettin T."/>
            <person name="Detter J.C."/>
            <person name="Han C."/>
            <person name="Tapia R."/>
            <person name="Kuske C.R."/>
            <person name="Schmutz J."/>
            <person name="Larimer F."/>
            <person name="Land M."/>
            <person name="Hauser L."/>
            <person name="Kyrpides N."/>
            <person name="Mikhailova N."/>
            <person name="Sung Y."/>
            <person name="Fletcher K.E."/>
            <person name="Ritalahti K.M."/>
            <person name="Loeffler F.E."/>
            <person name="Richardson P."/>
        </authorList>
    </citation>
    <scope>NUCLEOTIDE SEQUENCE [LARGE SCALE GENOMIC DNA]</scope>
    <source>
        <strain evidence="4">ATCC BAA-1151 / DSM 17278 / SZ</strain>
    </source>
</reference>
<evidence type="ECO:0000313" key="4">
    <source>
        <dbReference type="Proteomes" id="UP000002420"/>
    </source>
</evidence>
<feature type="signal peptide" evidence="2">
    <location>
        <begin position="1"/>
        <end position="24"/>
    </location>
</feature>
<dbReference type="KEGG" id="glo:Glov_3089"/>
<gene>
    <name evidence="3" type="ordered locus">Glov_3089</name>
</gene>
<accession>B3E982</accession>
<evidence type="ECO:0000256" key="1">
    <source>
        <dbReference type="SAM" id="MobiDB-lite"/>
    </source>
</evidence>
<proteinExistence type="predicted"/>
<sequence>MRTLWIKVITTVVALTLSAAIGLAAEPAPKAAGGAKALAKTGPAKPADAKAPAAKQEPVDINSASDAELKAIPGLGDAYIAKIVVNRPYANKAQLVSRKVLPESVYEKIKDRIIAKQIKKEDKKADPKAAAKPEPKKK</sequence>
<keyword evidence="2" id="KW-0732">Signal</keyword>
<evidence type="ECO:0000313" key="3">
    <source>
        <dbReference type="EMBL" id="ACD96795.1"/>
    </source>
</evidence>
<dbReference type="SUPFAM" id="SSF81585">
    <property type="entry name" value="PsbU/PolX domain-like"/>
    <property type="match status" value="1"/>
</dbReference>
<evidence type="ECO:0000256" key="2">
    <source>
        <dbReference type="SAM" id="SignalP"/>
    </source>
</evidence>
<dbReference type="Gene3D" id="1.10.150.320">
    <property type="entry name" value="Photosystem II 12 kDa extrinsic protein"/>
    <property type="match status" value="1"/>
</dbReference>
<feature type="compositionally biased region" description="Low complexity" evidence="1">
    <location>
        <begin position="37"/>
        <end position="56"/>
    </location>
</feature>
<dbReference type="EMBL" id="CP001089">
    <property type="protein sequence ID" value="ACD96795.1"/>
    <property type="molecule type" value="Genomic_DNA"/>
</dbReference>
<dbReference type="AlphaFoldDB" id="B3E982"/>
<evidence type="ECO:0008006" key="5">
    <source>
        <dbReference type="Google" id="ProtNLM"/>
    </source>
</evidence>
<dbReference type="Proteomes" id="UP000002420">
    <property type="component" value="Chromosome"/>
</dbReference>
<dbReference type="eggNOG" id="COG1555">
    <property type="taxonomic scope" value="Bacteria"/>
</dbReference>
<dbReference type="STRING" id="398767.Glov_3089"/>
<name>B3E982_TRIL1</name>
<keyword evidence="4" id="KW-1185">Reference proteome</keyword>
<protein>
    <recommendedName>
        <fullName evidence="5">Helix-hairpin-helix domain-containing protein</fullName>
    </recommendedName>
</protein>
<dbReference type="RefSeq" id="WP_012471120.1">
    <property type="nucleotide sequence ID" value="NC_010814.1"/>
</dbReference>
<dbReference type="Pfam" id="PF12836">
    <property type="entry name" value="HHH_3"/>
    <property type="match status" value="1"/>
</dbReference>
<feature type="region of interest" description="Disordered" evidence="1">
    <location>
        <begin position="119"/>
        <end position="138"/>
    </location>
</feature>
<feature type="region of interest" description="Disordered" evidence="1">
    <location>
        <begin position="37"/>
        <end position="59"/>
    </location>
</feature>
<dbReference type="HOGENOM" id="CLU_052011_5_0_7"/>
<organism evidence="3 4">
    <name type="scientific">Trichlorobacter lovleyi (strain ATCC BAA-1151 / DSM 17278 / SZ)</name>
    <name type="common">Geobacter lovleyi</name>
    <dbReference type="NCBI Taxonomy" id="398767"/>
    <lineage>
        <taxon>Bacteria</taxon>
        <taxon>Pseudomonadati</taxon>
        <taxon>Thermodesulfobacteriota</taxon>
        <taxon>Desulfuromonadia</taxon>
        <taxon>Geobacterales</taxon>
        <taxon>Geobacteraceae</taxon>
        <taxon>Trichlorobacter</taxon>
    </lineage>
</organism>
<feature type="chain" id="PRO_5002786176" description="Helix-hairpin-helix domain-containing protein" evidence="2">
    <location>
        <begin position="25"/>
        <end position="138"/>
    </location>
</feature>
<dbReference type="OrthoDB" id="5296317at2"/>